<keyword evidence="2 4" id="KW-0238">DNA-binding</keyword>
<accession>A0A1I0B831</accession>
<dbReference type="EMBL" id="FOHQ01000006">
    <property type="protein sequence ID" value="SET02211.1"/>
    <property type="molecule type" value="Genomic_DNA"/>
</dbReference>
<dbReference type="PANTHER" id="PTHR30349:SF41">
    <property type="entry name" value="INTEGRASE_RECOMBINASE PROTEIN MJ0367-RELATED"/>
    <property type="match status" value="1"/>
</dbReference>
<dbReference type="InterPro" id="IPR002104">
    <property type="entry name" value="Integrase_catalytic"/>
</dbReference>
<keyword evidence="8" id="KW-1185">Reference proteome</keyword>
<dbReference type="InterPro" id="IPR013762">
    <property type="entry name" value="Integrase-like_cat_sf"/>
</dbReference>
<dbReference type="STRING" id="1353158.SAMN04488587_1993"/>
<dbReference type="GO" id="GO:0015074">
    <property type="term" value="P:DNA integration"/>
    <property type="evidence" value="ECO:0007669"/>
    <property type="project" value="UniProtKB-KW"/>
</dbReference>
<dbReference type="OrthoDB" id="142712at2157"/>
<evidence type="ECO:0000259" key="6">
    <source>
        <dbReference type="PROSITE" id="PS51900"/>
    </source>
</evidence>
<dbReference type="PROSITE" id="PS51900">
    <property type="entry name" value="CB"/>
    <property type="match status" value="1"/>
</dbReference>
<dbReference type="GO" id="GO:0006310">
    <property type="term" value="P:DNA recombination"/>
    <property type="evidence" value="ECO:0007669"/>
    <property type="project" value="UniProtKB-KW"/>
</dbReference>
<dbReference type="InterPro" id="IPR011010">
    <property type="entry name" value="DNA_brk_join_enz"/>
</dbReference>
<evidence type="ECO:0000256" key="2">
    <source>
        <dbReference type="ARBA" id="ARBA00023125"/>
    </source>
</evidence>
<gene>
    <name evidence="7" type="ORF">SAMN04488587_1993</name>
</gene>
<dbReference type="Proteomes" id="UP000243338">
    <property type="component" value="Unassembled WGS sequence"/>
</dbReference>
<dbReference type="InterPro" id="IPR010998">
    <property type="entry name" value="Integrase_recombinase_N"/>
</dbReference>
<sequence>MLVKELEDDVLICDWVDALEKKNTIANYLRGMYQYTEYTEKTPLQLIEEAEQEIKQGKLMRERVVKRQLIGFKKTLKDKGLAPLTIKGYLTGVKSFYRFYDIDLPHLPRNASKPRPLKKHMDIPTKDEIREVLKVCELRERAIILVGAASGLSANEIINLKLEAFLKGYDPETEITTLDLRREKVGFDFITFLTPEASKAVLDYINFRNRPVESKYEYRINQFKKQQTIDDNGYLFIKKAIPDDFLNTHDEDLRKLDSTTFAHLYRRVSDRAGKASKAGDWNKIRSHNIRKMFNSHLLNAGCDSFKVEFWMGHTLNETQAAYFRSDAVQMRDLYQKYIPYLTIQKEMDISESTEYKQILKENDVLRAETARHIVERSEVKELQEEINRMKEAQELDISIRKTISDMLENPEIMASLQAKITELKNKS</sequence>
<name>A0A1I0B831_9EURY</name>
<dbReference type="SUPFAM" id="SSF56349">
    <property type="entry name" value="DNA breaking-rejoining enzymes"/>
    <property type="match status" value="1"/>
</dbReference>
<evidence type="ECO:0000256" key="3">
    <source>
        <dbReference type="ARBA" id="ARBA00023172"/>
    </source>
</evidence>
<dbReference type="Gene3D" id="1.10.150.130">
    <property type="match status" value="1"/>
</dbReference>
<dbReference type="PANTHER" id="PTHR30349">
    <property type="entry name" value="PHAGE INTEGRASE-RELATED"/>
    <property type="match status" value="1"/>
</dbReference>
<evidence type="ECO:0000313" key="7">
    <source>
        <dbReference type="EMBL" id="SET02211.1"/>
    </source>
</evidence>
<dbReference type="PROSITE" id="PS51898">
    <property type="entry name" value="TYR_RECOMBINASE"/>
    <property type="match status" value="1"/>
</dbReference>
<dbReference type="RefSeq" id="WP_091690443.1">
    <property type="nucleotide sequence ID" value="NZ_CAAGSJ010000007.1"/>
</dbReference>
<keyword evidence="1" id="KW-0229">DNA integration</keyword>
<evidence type="ECO:0000256" key="1">
    <source>
        <dbReference type="ARBA" id="ARBA00022908"/>
    </source>
</evidence>
<proteinExistence type="predicted"/>
<dbReference type="InterPro" id="IPR044068">
    <property type="entry name" value="CB"/>
</dbReference>
<dbReference type="GO" id="GO:0003677">
    <property type="term" value="F:DNA binding"/>
    <property type="evidence" value="ECO:0007669"/>
    <property type="project" value="UniProtKB-UniRule"/>
</dbReference>
<dbReference type="Pfam" id="PF00589">
    <property type="entry name" value="Phage_integrase"/>
    <property type="match status" value="1"/>
</dbReference>
<keyword evidence="3" id="KW-0233">DNA recombination</keyword>
<feature type="domain" description="Core-binding (CB)" evidence="6">
    <location>
        <begin position="6"/>
        <end position="101"/>
    </location>
</feature>
<feature type="domain" description="Tyr recombinase" evidence="5">
    <location>
        <begin position="119"/>
        <end position="335"/>
    </location>
</feature>
<evidence type="ECO:0000259" key="5">
    <source>
        <dbReference type="PROSITE" id="PS51898"/>
    </source>
</evidence>
<organism evidence="7 8">
    <name type="scientific">Methanococcoides vulcani</name>
    <dbReference type="NCBI Taxonomy" id="1353158"/>
    <lineage>
        <taxon>Archaea</taxon>
        <taxon>Methanobacteriati</taxon>
        <taxon>Methanobacteriota</taxon>
        <taxon>Stenosarchaea group</taxon>
        <taxon>Methanomicrobia</taxon>
        <taxon>Methanosarcinales</taxon>
        <taxon>Methanosarcinaceae</taxon>
        <taxon>Methanococcoides</taxon>
    </lineage>
</organism>
<reference evidence="8" key="1">
    <citation type="submission" date="2016-10" db="EMBL/GenBank/DDBJ databases">
        <authorList>
            <person name="Varghese N."/>
            <person name="Submissions S."/>
        </authorList>
    </citation>
    <scope>NUCLEOTIDE SEQUENCE [LARGE SCALE GENOMIC DNA]</scope>
    <source>
        <strain evidence="8">SLH 33</strain>
    </source>
</reference>
<dbReference type="InterPro" id="IPR050090">
    <property type="entry name" value="Tyrosine_recombinase_XerCD"/>
</dbReference>
<evidence type="ECO:0000256" key="4">
    <source>
        <dbReference type="PROSITE-ProRule" id="PRU01248"/>
    </source>
</evidence>
<evidence type="ECO:0000313" key="8">
    <source>
        <dbReference type="Proteomes" id="UP000243338"/>
    </source>
</evidence>
<dbReference type="AlphaFoldDB" id="A0A1I0B831"/>
<dbReference type="Gene3D" id="1.10.443.10">
    <property type="entry name" value="Intergrase catalytic core"/>
    <property type="match status" value="1"/>
</dbReference>
<protein>
    <submittedName>
        <fullName evidence="7">Site-specific recombinase XerD</fullName>
    </submittedName>
</protein>